<evidence type="ECO:0000256" key="5">
    <source>
        <dbReference type="ARBA" id="ARBA00023172"/>
    </source>
</evidence>
<evidence type="ECO:0000313" key="7">
    <source>
        <dbReference type="Proteomes" id="UP000244948"/>
    </source>
</evidence>
<dbReference type="PANTHER" id="PTHR38103">
    <property type="entry name" value="RECOMBINATION-ASSOCIATED PROTEIN RDGC"/>
    <property type="match status" value="1"/>
</dbReference>
<dbReference type="GO" id="GO:0043590">
    <property type="term" value="C:bacterial nucleoid"/>
    <property type="evidence" value="ECO:0007669"/>
    <property type="project" value="TreeGrafter"/>
</dbReference>
<organism evidence="6 7">
    <name type="scientific">Ignatzschineria indica</name>
    <dbReference type="NCBI Taxonomy" id="472583"/>
    <lineage>
        <taxon>Bacteria</taxon>
        <taxon>Pseudomonadati</taxon>
        <taxon>Pseudomonadota</taxon>
        <taxon>Gammaproteobacteria</taxon>
        <taxon>Cardiobacteriales</taxon>
        <taxon>Ignatzschineriaceae</taxon>
        <taxon>Ignatzschineria</taxon>
    </lineage>
</organism>
<dbReference type="GO" id="GO:0006310">
    <property type="term" value="P:DNA recombination"/>
    <property type="evidence" value="ECO:0007669"/>
    <property type="project" value="UniProtKB-KW"/>
</dbReference>
<reference evidence="6 7" key="1">
    <citation type="journal article" date="2018" name="Genome Announc.">
        <title>Ignatzschineria cameli sp. nov., isolated from necrotic foot tissue of dromedaries (Camelus dromedarius) and associated maggots (Wohlfahrtia species) in Dubai.</title>
        <authorList>
            <person name="Tsang C.C."/>
            <person name="Tang J.Y."/>
            <person name="Fong J.Y."/>
            <person name="Kinne J."/>
            <person name="Lee H.H."/>
            <person name="Joseph M."/>
            <person name="Jose S."/>
            <person name="Schuster R.K."/>
            <person name="Tang Y."/>
            <person name="Sivakumar S."/>
            <person name="Chen J.H."/>
            <person name="Teng J.L."/>
            <person name="Lau S.K."/>
            <person name="Wernery U."/>
            <person name="Woo P.C."/>
        </authorList>
    </citation>
    <scope>NUCLEOTIDE SEQUENCE [LARGE SCALE GENOMIC DNA]</scope>
    <source>
        <strain evidence="6 7">KCTC 22643</strain>
    </source>
</reference>
<proteinExistence type="inferred from homology"/>
<comment type="subcellular location">
    <subcellularLocation>
        <location evidence="1">Cytoplasm</location>
        <location evidence="1">Nucleoid</location>
    </subcellularLocation>
</comment>
<name>A0A2U2AJY9_9GAMM</name>
<evidence type="ECO:0000256" key="3">
    <source>
        <dbReference type="ARBA" id="ARBA00022296"/>
    </source>
</evidence>
<comment type="similarity">
    <text evidence="2">Belongs to the RdgC family.</text>
</comment>
<dbReference type="EMBL" id="QEWR01000003">
    <property type="protein sequence ID" value="PWD83079.1"/>
    <property type="molecule type" value="Genomic_DNA"/>
</dbReference>
<dbReference type="Proteomes" id="UP000244948">
    <property type="component" value="Unassembled WGS sequence"/>
</dbReference>
<dbReference type="PANTHER" id="PTHR38103:SF1">
    <property type="entry name" value="RECOMBINATION-ASSOCIATED PROTEIN RDGC"/>
    <property type="match status" value="1"/>
</dbReference>
<dbReference type="InterPro" id="IPR007476">
    <property type="entry name" value="RdgC"/>
</dbReference>
<accession>A0A2U2AJY9</accession>
<keyword evidence="7" id="KW-1185">Reference proteome</keyword>
<gene>
    <name evidence="6" type="ORF">DC082_06555</name>
</gene>
<evidence type="ECO:0000313" key="6">
    <source>
        <dbReference type="EMBL" id="PWD83079.1"/>
    </source>
</evidence>
<dbReference type="GO" id="GO:0003690">
    <property type="term" value="F:double-stranded DNA binding"/>
    <property type="evidence" value="ECO:0007669"/>
    <property type="project" value="TreeGrafter"/>
</dbReference>
<keyword evidence="5" id="KW-0233">DNA recombination</keyword>
<evidence type="ECO:0000256" key="2">
    <source>
        <dbReference type="ARBA" id="ARBA00008657"/>
    </source>
</evidence>
<evidence type="ECO:0000256" key="4">
    <source>
        <dbReference type="ARBA" id="ARBA00022490"/>
    </source>
</evidence>
<dbReference type="GO" id="GO:0000018">
    <property type="term" value="P:regulation of DNA recombination"/>
    <property type="evidence" value="ECO:0007669"/>
    <property type="project" value="TreeGrafter"/>
</dbReference>
<evidence type="ECO:0000256" key="1">
    <source>
        <dbReference type="ARBA" id="ARBA00004453"/>
    </source>
</evidence>
<keyword evidence="4" id="KW-0963">Cytoplasm</keyword>
<sequence>MKPYKNIIIYKFDEQVDLTAEQLEELLVQHPLRDCGQDELETHGWLPVFTQGENLVEEMNQSLFIRLGMEIKKLPRKAIQTAIEKRARDNNIDLLDRVLYKELEEIITNELIKKTAPEQSSICAYIDLEKGWLVIDAPSEKKASLVTAMLRNSLGSLPVTGYAPQVDMSTIMTDWVRQGYISESFTLLDEIEMKELNKDEGGTARYKGIPLDSKEIELNLEEGWSVTRVGLSFEDIVTFSLGEDFIFKRLRYLDQYQEQLELSEDQNAVAQSNAYLLADTARSLATGLFNACYGSDEQ</sequence>
<dbReference type="RefSeq" id="WP_109236293.1">
    <property type="nucleotide sequence ID" value="NZ_BMXZ01000002.1"/>
</dbReference>
<comment type="caution">
    <text evidence="6">The sequence shown here is derived from an EMBL/GenBank/DDBJ whole genome shotgun (WGS) entry which is preliminary data.</text>
</comment>
<protein>
    <recommendedName>
        <fullName evidence="3">Recombination-associated protein RdgC</fullName>
    </recommendedName>
</protein>
<dbReference type="Pfam" id="PF04381">
    <property type="entry name" value="RdgC"/>
    <property type="match status" value="1"/>
</dbReference>
<dbReference type="AlphaFoldDB" id="A0A2U2AJY9"/>